<reference evidence="3" key="1">
    <citation type="submission" date="2022-01" db="EMBL/GenBank/DDBJ databases">
        <authorList>
            <person name="King R."/>
        </authorList>
    </citation>
    <scope>NUCLEOTIDE SEQUENCE</scope>
</reference>
<dbReference type="PANTHER" id="PTHR12892">
    <property type="entry name" value="FGF RECEPTOR ACTIVATING PROTEIN 1"/>
    <property type="match status" value="1"/>
</dbReference>
<organism evidence="3 4">
    <name type="scientific">Phaedon cochleariae</name>
    <name type="common">Mustard beetle</name>
    <dbReference type="NCBI Taxonomy" id="80249"/>
    <lineage>
        <taxon>Eukaryota</taxon>
        <taxon>Metazoa</taxon>
        <taxon>Ecdysozoa</taxon>
        <taxon>Arthropoda</taxon>
        <taxon>Hexapoda</taxon>
        <taxon>Insecta</taxon>
        <taxon>Pterygota</taxon>
        <taxon>Neoptera</taxon>
        <taxon>Endopterygota</taxon>
        <taxon>Coleoptera</taxon>
        <taxon>Polyphaga</taxon>
        <taxon>Cucujiformia</taxon>
        <taxon>Chrysomeloidea</taxon>
        <taxon>Chrysomelidae</taxon>
        <taxon>Chrysomelinae</taxon>
        <taxon>Chrysomelini</taxon>
        <taxon>Phaedon</taxon>
    </lineage>
</organism>
<evidence type="ECO:0000259" key="2">
    <source>
        <dbReference type="Pfam" id="PF10277"/>
    </source>
</evidence>
<dbReference type="InterPro" id="IPR039545">
    <property type="entry name" value="PGAP2"/>
</dbReference>
<proteinExistence type="predicted"/>
<feature type="transmembrane region" description="Helical" evidence="1">
    <location>
        <begin position="225"/>
        <end position="248"/>
    </location>
</feature>
<accession>A0A9P0DQC3</accession>
<dbReference type="GO" id="GO:0005789">
    <property type="term" value="C:endoplasmic reticulum membrane"/>
    <property type="evidence" value="ECO:0007669"/>
    <property type="project" value="TreeGrafter"/>
</dbReference>
<dbReference type="GO" id="GO:0006506">
    <property type="term" value="P:GPI anchor biosynthetic process"/>
    <property type="evidence" value="ECO:0007669"/>
    <property type="project" value="TreeGrafter"/>
</dbReference>
<keyword evidence="1" id="KW-0472">Membrane</keyword>
<feature type="transmembrane region" description="Helical" evidence="1">
    <location>
        <begin position="26"/>
        <end position="48"/>
    </location>
</feature>
<dbReference type="GO" id="GO:0000139">
    <property type="term" value="C:Golgi membrane"/>
    <property type="evidence" value="ECO:0007669"/>
    <property type="project" value="InterPro"/>
</dbReference>
<keyword evidence="4" id="KW-1185">Reference proteome</keyword>
<evidence type="ECO:0000313" key="4">
    <source>
        <dbReference type="Proteomes" id="UP001153737"/>
    </source>
</evidence>
<dbReference type="PANTHER" id="PTHR12892:SF17">
    <property type="entry name" value="POST-GPI ATTACHMENT TO PROTEINS FACTOR 2-LIKE"/>
    <property type="match status" value="1"/>
</dbReference>
<keyword evidence="1" id="KW-1133">Transmembrane helix</keyword>
<feature type="transmembrane region" description="Helical" evidence="1">
    <location>
        <begin position="120"/>
        <end position="142"/>
    </location>
</feature>
<dbReference type="AlphaFoldDB" id="A0A9P0DQC3"/>
<feature type="transmembrane region" description="Helical" evidence="1">
    <location>
        <begin position="195"/>
        <end position="213"/>
    </location>
</feature>
<name>A0A9P0DQC3_PHACE</name>
<gene>
    <name evidence="3" type="ORF">PHAECO_LOCUS5729</name>
</gene>
<dbReference type="EMBL" id="OU896723">
    <property type="protein sequence ID" value="CAH1155092.1"/>
    <property type="molecule type" value="Genomic_DNA"/>
</dbReference>
<dbReference type="OrthoDB" id="68581at2759"/>
<dbReference type="Proteomes" id="UP001153737">
    <property type="component" value="Chromosome 17"/>
</dbReference>
<evidence type="ECO:0000256" key="1">
    <source>
        <dbReference type="SAM" id="Phobius"/>
    </source>
</evidence>
<keyword evidence="1" id="KW-0812">Transmembrane</keyword>
<sequence length="273" mass="31572">MMVNSRLEQKKEEQFVVHFRVSFKHLCLLSVSCPFLSLMICLLTAYIFQYNDIHESHCQVFNIIPSISSITGISPQRYLWRISIAFHVGPRLIISAVYRAYHLSLINRFAQPETKLKAQVWLNSAFMLNAIETGALCGVTYISNRENYAWHEKLFIIFMISSLTHMFACIHGIEAVAESRNNKKAIQRDLQVKQFLLYASLIFTGGLVGFFMQHRYLCHRMAFSMFALCEYLLAIANMAFHISLILDFPTEYLLIAKKISQQPQDGLRDQKLD</sequence>
<protein>
    <recommendedName>
        <fullName evidence="2">CWH43-like N-terminal domain-containing protein</fullName>
    </recommendedName>
</protein>
<evidence type="ECO:0000313" key="3">
    <source>
        <dbReference type="EMBL" id="CAH1155092.1"/>
    </source>
</evidence>
<dbReference type="Pfam" id="PF10277">
    <property type="entry name" value="Frag1"/>
    <property type="match status" value="1"/>
</dbReference>
<feature type="transmembrane region" description="Helical" evidence="1">
    <location>
        <begin position="154"/>
        <end position="174"/>
    </location>
</feature>
<reference evidence="3" key="2">
    <citation type="submission" date="2022-10" db="EMBL/GenBank/DDBJ databases">
        <authorList>
            <consortium name="ENA_rothamsted_submissions"/>
            <consortium name="culmorum"/>
            <person name="King R."/>
        </authorList>
    </citation>
    <scope>NUCLEOTIDE SEQUENCE</scope>
</reference>
<feature type="domain" description="CWH43-like N-terminal" evidence="2">
    <location>
        <begin position="23"/>
        <end position="250"/>
    </location>
</feature>
<dbReference type="InterPro" id="IPR019402">
    <property type="entry name" value="CWH43_N"/>
</dbReference>